<keyword evidence="6 8" id="KW-0808">Transferase</keyword>
<evidence type="ECO:0000256" key="8">
    <source>
        <dbReference type="HAMAP-Rule" id="MF_00484"/>
    </source>
</evidence>
<evidence type="ECO:0000256" key="1">
    <source>
        <dbReference type="ARBA" id="ARBA00001478"/>
    </source>
</evidence>
<gene>
    <name evidence="8" type="primary">glgA</name>
    <name evidence="11" type="ordered locus">KKY_2045</name>
</gene>
<dbReference type="PATRIC" id="fig|1082931.4.peg.2015"/>
<dbReference type="GO" id="GO:0005829">
    <property type="term" value="C:cytosol"/>
    <property type="evidence" value="ECO:0007669"/>
    <property type="project" value="TreeGrafter"/>
</dbReference>
<dbReference type="Pfam" id="PF00534">
    <property type="entry name" value="Glycos_transf_1"/>
    <property type="match status" value="1"/>
</dbReference>
<evidence type="ECO:0000256" key="4">
    <source>
        <dbReference type="ARBA" id="ARBA00010281"/>
    </source>
</evidence>
<dbReference type="HAMAP" id="MF_00484">
    <property type="entry name" value="Glycogen_synth"/>
    <property type="match status" value="1"/>
</dbReference>
<evidence type="ECO:0000256" key="7">
    <source>
        <dbReference type="ARBA" id="ARBA00023056"/>
    </source>
</evidence>
<dbReference type="GO" id="GO:0004373">
    <property type="term" value="F:alpha-1,4-glucan glucosyltransferase (UDP-glucose donor) activity"/>
    <property type="evidence" value="ECO:0007669"/>
    <property type="project" value="InterPro"/>
</dbReference>
<evidence type="ECO:0000256" key="6">
    <source>
        <dbReference type="ARBA" id="ARBA00022679"/>
    </source>
</evidence>
<comment type="pathway">
    <text evidence="3 8">Glycan biosynthesis; glycogen biosynthesis.</text>
</comment>
<evidence type="ECO:0000259" key="10">
    <source>
        <dbReference type="Pfam" id="PF08323"/>
    </source>
</evidence>
<keyword evidence="7 8" id="KW-0320">Glycogen biosynthesis</keyword>
<proteinExistence type="inferred from homology"/>
<dbReference type="SUPFAM" id="SSF53756">
    <property type="entry name" value="UDP-Glycosyltransferase/glycogen phosphorylase"/>
    <property type="match status" value="1"/>
</dbReference>
<evidence type="ECO:0000313" key="12">
    <source>
        <dbReference type="Proteomes" id="UP000008850"/>
    </source>
</evidence>
<dbReference type="CDD" id="cd03791">
    <property type="entry name" value="GT5_Glycogen_synthase_DULL1-like"/>
    <property type="match status" value="1"/>
</dbReference>
<dbReference type="PANTHER" id="PTHR45825">
    <property type="entry name" value="GRANULE-BOUND STARCH SYNTHASE 1, CHLOROPLASTIC/AMYLOPLASTIC"/>
    <property type="match status" value="1"/>
</dbReference>
<dbReference type="AlphaFoldDB" id="G4RG41"/>
<dbReference type="eggNOG" id="COG0297">
    <property type="taxonomic scope" value="Bacteria"/>
</dbReference>
<feature type="domain" description="Glycosyl transferase family 1" evidence="9">
    <location>
        <begin position="291"/>
        <end position="436"/>
    </location>
</feature>
<name>G4RG41_PELHB</name>
<dbReference type="UniPathway" id="UPA00164"/>
<dbReference type="Gene3D" id="3.40.50.2000">
    <property type="entry name" value="Glycogen Phosphorylase B"/>
    <property type="match status" value="2"/>
</dbReference>
<evidence type="ECO:0000256" key="5">
    <source>
        <dbReference type="ARBA" id="ARBA00022676"/>
    </source>
</evidence>
<sequence>MMDVLSVTSEIYPLVKTGGLADVAGALPAALADHDVAMRTLVPGYPQVKAAIKRGRTVATFDDLFGGRAELIAARVAGLDLIVLDAGHLFDRPGGIYVDQTGADWPDNWQRFGALSWVAAELARGLVEGYRPAIIHAHDWTAAMAAAYVAFGGDTRTKVILTIHNIAFQGQFGADIFPHLRLPAQAFDMSGVEYYGGVGFLKGGMRCAHAITTVSPTYAREIRTPEYGMGLEGLLNERGHDLYGILNGIDATAWNPQTDPELPAHYGAANTKARATNRAALAERFGITAEAGPLFGLVSRLTWQKGIDIVAENVDWLVSLGGSLAVLGSGDVQLEAAMSDAASRHPGRVGFVKGYDEALSHLMQGGTDVILVPSRFEPCGLTQLYGLRYGAIPLVSRVGGLADTVIDANEAAVEAGVATGVQFSPVDGPALGEAISRTVALYQRPDIWARMQRKGMKTDVSWTNSAGKYAALYQKILGEAQ</sequence>
<dbReference type="InterPro" id="IPR011835">
    <property type="entry name" value="GS/SS"/>
</dbReference>
<evidence type="ECO:0000256" key="2">
    <source>
        <dbReference type="ARBA" id="ARBA00002764"/>
    </source>
</evidence>
<dbReference type="EC" id="2.4.1.21" evidence="8"/>
<dbReference type="STRING" id="1082931.KKY_2045"/>
<evidence type="ECO:0000259" key="9">
    <source>
        <dbReference type="Pfam" id="PF00534"/>
    </source>
</evidence>
<dbReference type="Pfam" id="PF08323">
    <property type="entry name" value="Glyco_transf_5"/>
    <property type="match status" value="1"/>
</dbReference>
<dbReference type="GO" id="GO:0009011">
    <property type="term" value="F:alpha-1,4-glucan glucosyltransferase (ADP-glucose donor) activity"/>
    <property type="evidence" value="ECO:0007669"/>
    <property type="project" value="UniProtKB-UniRule"/>
</dbReference>
<feature type="binding site" evidence="8">
    <location>
        <position position="16"/>
    </location>
    <ligand>
        <name>ADP-alpha-D-glucose</name>
        <dbReference type="ChEBI" id="CHEBI:57498"/>
    </ligand>
</feature>
<feature type="domain" description="Starch synthase catalytic" evidence="10">
    <location>
        <begin position="4"/>
        <end position="237"/>
    </location>
</feature>
<protein>
    <recommendedName>
        <fullName evidence="8">Glycogen synthase</fullName>
        <ecNumber evidence="8">2.4.1.21</ecNumber>
    </recommendedName>
    <alternativeName>
        <fullName evidence="8">Starch [bacterial glycogen] synthase</fullName>
    </alternativeName>
</protein>
<dbReference type="InterPro" id="IPR001296">
    <property type="entry name" value="Glyco_trans_1"/>
</dbReference>
<dbReference type="Proteomes" id="UP000008850">
    <property type="component" value="Chromosome"/>
</dbReference>
<keyword evidence="5 8" id="KW-0328">Glycosyltransferase</keyword>
<dbReference type="PANTHER" id="PTHR45825:SF11">
    <property type="entry name" value="ALPHA AMYLASE DOMAIN-CONTAINING PROTEIN"/>
    <property type="match status" value="1"/>
</dbReference>
<evidence type="ECO:0000256" key="3">
    <source>
        <dbReference type="ARBA" id="ARBA00004964"/>
    </source>
</evidence>
<dbReference type="NCBIfam" id="TIGR02095">
    <property type="entry name" value="glgA"/>
    <property type="match status" value="1"/>
</dbReference>
<evidence type="ECO:0000313" key="11">
    <source>
        <dbReference type="EMBL" id="AEQ52055.1"/>
    </source>
</evidence>
<comment type="catalytic activity">
    <reaction evidence="1 8">
        <text>[(1-&gt;4)-alpha-D-glucosyl](n) + ADP-alpha-D-glucose = [(1-&gt;4)-alpha-D-glucosyl](n+1) + ADP + H(+)</text>
        <dbReference type="Rhea" id="RHEA:18189"/>
        <dbReference type="Rhea" id="RHEA-COMP:9584"/>
        <dbReference type="Rhea" id="RHEA-COMP:9587"/>
        <dbReference type="ChEBI" id="CHEBI:15378"/>
        <dbReference type="ChEBI" id="CHEBI:15444"/>
        <dbReference type="ChEBI" id="CHEBI:57498"/>
        <dbReference type="ChEBI" id="CHEBI:456216"/>
        <dbReference type="EC" id="2.4.1.21"/>
    </reaction>
</comment>
<comment type="function">
    <text evidence="2 8">Synthesizes alpha-1,4-glucan chains using ADP-glucose.</text>
</comment>
<reference evidence="11 12" key="1">
    <citation type="journal article" date="2012" name="J. Bacteriol.">
        <title>Complete genome sequence of Pelagibacterium halotolerans B2T.</title>
        <authorList>
            <person name="Huo Y.Y."/>
            <person name="Cheng H."/>
            <person name="Han X.F."/>
            <person name="Jiang X.W."/>
            <person name="Sun C."/>
            <person name="Zhang X.Q."/>
            <person name="Zhu X.F."/>
            <person name="Liu Y.F."/>
            <person name="Li P.F."/>
            <person name="Ni P.X."/>
            <person name="Wu M."/>
        </authorList>
    </citation>
    <scope>NUCLEOTIDE SEQUENCE [LARGE SCALE GENOMIC DNA]</scope>
    <source>
        <strain evidence="12">DSM 22347 / JCM 15775 / CGMCC 1.7692 / B2</strain>
    </source>
</reference>
<dbReference type="KEGG" id="phl:KKY_2045"/>
<accession>G4RG41</accession>
<dbReference type="GO" id="GO:0005978">
    <property type="term" value="P:glycogen biosynthetic process"/>
    <property type="evidence" value="ECO:0007669"/>
    <property type="project" value="UniProtKB-UniRule"/>
</dbReference>
<dbReference type="EMBL" id="CP003075">
    <property type="protein sequence ID" value="AEQ52055.1"/>
    <property type="molecule type" value="Genomic_DNA"/>
</dbReference>
<comment type="similarity">
    <text evidence="4 8">Belongs to the glycosyltransferase 1 family. Bacterial/plant glycogen synthase subfamily.</text>
</comment>
<dbReference type="InterPro" id="IPR013534">
    <property type="entry name" value="Starch_synth_cat_dom"/>
</dbReference>
<dbReference type="HOGENOM" id="CLU_009583_18_4_5"/>
<dbReference type="NCBIfam" id="NF001899">
    <property type="entry name" value="PRK00654.1-2"/>
    <property type="match status" value="1"/>
</dbReference>
<keyword evidence="12" id="KW-1185">Reference proteome</keyword>
<organism evidence="11 12">
    <name type="scientific">Pelagibacterium halotolerans (strain DSM 22347 / JCM 15775 / CGMCC 1.7692 / B2)</name>
    <dbReference type="NCBI Taxonomy" id="1082931"/>
    <lineage>
        <taxon>Bacteria</taxon>
        <taxon>Pseudomonadati</taxon>
        <taxon>Pseudomonadota</taxon>
        <taxon>Alphaproteobacteria</taxon>
        <taxon>Hyphomicrobiales</taxon>
        <taxon>Devosiaceae</taxon>
        <taxon>Pelagibacterium</taxon>
    </lineage>
</organism>